<evidence type="ECO:0000313" key="1">
    <source>
        <dbReference type="EMBL" id="ARP18262.1"/>
    </source>
</evidence>
<organism evidence="1">
    <name type="scientific">Vibrio alginolyticus</name>
    <dbReference type="NCBI Taxonomy" id="663"/>
    <lineage>
        <taxon>Bacteria</taxon>
        <taxon>Pseudomonadati</taxon>
        <taxon>Pseudomonadota</taxon>
        <taxon>Gammaproteobacteria</taxon>
        <taxon>Vibrionales</taxon>
        <taxon>Vibrionaceae</taxon>
        <taxon>Vibrio</taxon>
    </lineage>
</organism>
<dbReference type="AlphaFoldDB" id="A0A1W6TR69"/>
<name>A0A1W6TR69_VIBAL</name>
<reference evidence="1" key="1">
    <citation type="submission" date="2016-10" db="EMBL/GenBank/DDBJ databases">
        <title>The High Quality Genome of Vibrio alginolyticus K01M1.</title>
        <authorList>
            <person name="Wendling C."/>
            <person name="Chibani C.M."/>
            <person name="Hertel R."/>
            <person name="Sproer C."/>
            <person name="Bunk B."/>
            <person name="Overmann J."/>
            <person name="Roth O."/>
            <person name="Liesegang H."/>
        </authorList>
    </citation>
    <scope>NUCLEOTIDE SEQUENCE</scope>
    <source>
        <strain evidence="1">K05K4</strain>
    </source>
</reference>
<protein>
    <submittedName>
        <fullName evidence="1">Uncharacterized protein</fullName>
    </submittedName>
</protein>
<sequence length="120" mass="13954">MKKQYVNQLKNSLDVHAFDNFKKHSDDVGLDYGAGVHTYGQVNADDILSNYVEWYTYFDDSALAEESFRKAHDDSKIWCDIELSEDELKDVVQPDLNEVRLELLKTRKFKSDADSSNVQW</sequence>
<gene>
    <name evidence="1" type="ORF">K05K4_14260</name>
</gene>
<proteinExistence type="predicted"/>
<dbReference type="EMBL" id="CP017902">
    <property type="protein sequence ID" value="ARP18262.1"/>
    <property type="molecule type" value="Genomic_DNA"/>
</dbReference>
<accession>A0A1W6TR69</accession>
<dbReference type="RefSeq" id="WP_086046715.1">
    <property type="nucleotide sequence ID" value="NZ_CP017889.1"/>
</dbReference>